<protein>
    <recommendedName>
        <fullName evidence="3">DNRLRE domain-containing protein</fullName>
    </recommendedName>
</protein>
<name>A0A660SIP6_UNCW3</name>
<organism evidence="1 2">
    <name type="scientific">candidate division WOR-3 bacterium</name>
    <dbReference type="NCBI Taxonomy" id="2052148"/>
    <lineage>
        <taxon>Bacteria</taxon>
        <taxon>Bacteria division WOR-3</taxon>
    </lineage>
</organism>
<proteinExistence type="predicted"/>
<dbReference type="Proteomes" id="UP000268469">
    <property type="component" value="Unassembled WGS sequence"/>
</dbReference>
<dbReference type="AlphaFoldDB" id="A0A660SIP6"/>
<accession>A0A660SIP6</accession>
<sequence>MVRWLLVIILIVTGCQRDPAGEDLIEYYRGLGLLQEDTLRPVHLENSYSDLPNGLGSDLVLGIDSDYESRVLIKFFIPDTGSGDIDSLRLVLVVDDDLKNEKVDFEIRLITTDWDEAEVRWLAASDGMKWGTPGGDYGDSILYSGSIEKDSIIVDIDPNLFTKVKDLFGFILLPKSGGPLAFAAGKARLYLVSNGEQTTFNLIGDSFIIKCLHYPEEGEYFLGSGFTFRNYLRFPIDSTYQEFWLARADLRLKVLDHRSMRDSISYGLRSLKEEFWGIKTEIRGYEFTHLPIADSTFTIDVLTIINYWIEHPDSNFGGFLALYPEDSDLTRLEIDPDSLLLILYLVTSPQRRF</sequence>
<evidence type="ECO:0000313" key="2">
    <source>
        <dbReference type="Proteomes" id="UP000268469"/>
    </source>
</evidence>
<dbReference type="EMBL" id="QNBE01000040">
    <property type="protein sequence ID" value="RKX70422.1"/>
    <property type="molecule type" value="Genomic_DNA"/>
</dbReference>
<evidence type="ECO:0008006" key="3">
    <source>
        <dbReference type="Google" id="ProtNLM"/>
    </source>
</evidence>
<gene>
    <name evidence="1" type="ORF">DRP53_05140</name>
</gene>
<evidence type="ECO:0000313" key="1">
    <source>
        <dbReference type="EMBL" id="RKX70422.1"/>
    </source>
</evidence>
<reference evidence="1 2" key="1">
    <citation type="submission" date="2018-06" db="EMBL/GenBank/DDBJ databases">
        <title>Extensive metabolic versatility and redundancy in microbially diverse, dynamic hydrothermal sediments.</title>
        <authorList>
            <person name="Dombrowski N."/>
            <person name="Teske A."/>
            <person name="Baker B.J."/>
        </authorList>
    </citation>
    <scope>NUCLEOTIDE SEQUENCE [LARGE SCALE GENOMIC DNA]</scope>
    <source>
        <strain evidence="1">B36_G15</strain>
    </source>
</reference>
<dbReference type="PROSITE" id="PS51257">
    <property type="entry name" value="PROKAR_LIPOPROTEIN"/>
    <property type="match status" value="1"/>
</dbReference>
<comment type="caution">
    <text evidence="1">The sequence shown here is derived from an EMBL/GenBank/DDBJ whole genome shotgun (WGS) entry which is preliminary data.</text>
</comment>